<accession>A0A8T0TPS6</accession>
<gene>
    <name evidence="1" type="ORF">PVAP13_4KG376002</name>
</gene>
<reference evidence="1" key="1">
    <citation type="submission" date="2020-05" db="EMBL/GenBank/DDBJ databases">
        <title>WGS assembly of Panicum virgatum.</title>
        <authorList>
            <person name="Lovell J.T."/>
            <person name="Jenkins J."/>
            <person name="Shu S."/>
            <person name="Juenger T.E."/>
            <person name="Schmutz J."/>
        </authorList>
    </citation>
    <scope>NUCLEOTIDE SEQUENCE</scope>
    <source>
        <strain evidence="1">AP13</strain>
    </source>
</reference>
<dbReference type="Proteomes" id="UP000823388">
    <property type="component" value="Chromosome 4K"/>
</dbReference>
<name>A0A8T0TPS6_PANVG</name>
<organism evidence="1 2">
    <name type="scientific">Panicum virgatum</name>
    <name type="common">Blackwell switchgrass</name>
    <dbReference type="NCBI Taxonomy" id="38727"/>
    <lineage>
        <taxon>Eukaryota</taxon>
        <taxon>Viridiplantae</taxon>
        <taxon>Streptophyta</taxon>
        <taxon>Embryophyta</taxon>
        <taxon>Tracheophyta</taxon>
        <taxon>Spermatophyta</taxon>
        <taxon>Magnoliopsida</taxon>
        <taxon>Liliopsida</taxon>
        <taxon>Poales</taxon>
        <taxon>Poaceae</taxon>
        <taxon>PACMAD clade</taxon>
        <taxon>Panicoideae</taxon>
        <taxon>Panicodae</taxon>
        <taxon>Paniceae</taxon>
        <taxon>Panicinae</taxon>
        <taxon>Panicum</taxon>
        <taxon>Panicum sect. Hiantes</taxon>
    </lineage>
</organism>
<evidence type="ECO:0000313" key="2">
    <source>
        <dbReference type="Proteomes" id="UP000823388"/>
    </source>
</evidence>
<protein>
    <submittedName>
        <fullName evidence="1">Uncharacterized protein</fullName>
    </submittedName>
</protein>
<evidence type="ECO:0000313" key="1">
    <source>
        <dbReference type="EMBL" id="KAG2614051.1"/>
    </source>
</evidence>
<dbReference type="EMBL" id="CM029043">
    <property type="protein sequence ID" value="KAG2614051.1"/>
    <property type="molecule type" value="Genomic_DNA"/>
</dbReference>
<dbReference type="AlphaFoldDB" id="A0A8T0TPS6"/>
<sequence>MGRIGCVRGYPTRPDQTGVEVDARECRRGVAGQFKYLCPGDNNCRSRQRKAMSKRIPFHDGLAVRWQRLKILMGWFTVTDTPEFRVVC</sequence>
<comment type="caution">
    <text evidence="1">The sequence shown here is derived from an EMBL/GenBank/DDBJ whole genome shotgun (WGS) entry which is preliminary data.</text>
</comment>
<proteinExistence type="predicted"/>
<keyword evidence="2" id="KW-1185">Reference proteome</keyword>